<dbReference type="FunFam" id="3.40.50.300:FF:001197">
    <property type="entry name" value="Putative ATP-binding cassette family ATPase"/>
    <property type="match status" value="1"/>
</dbReference>
<feature type="domain" description="ABC transporter" evidence="6">
    <location>
        <begin position="310"/>
        <end position="525"/>
    </location>
</feature>
<dbReference type="Gene3D" id="3.40.50.300">
    <property type="entry name" value="P-loop containing nucleotide triphosphate hydrolases"/>
    <property type="match status" value="2"/>
</dbReference>
<feature type="domain" description="ABC transporter" evidence="6">
    <location>
        <begin position="2"/>
        <end position="243"/>
    </location>
</feature>
<dbReference type="SUPFAM" id="SSF52540">
    <property type="entry name" value="P-loop containing nucleoside triphosphate hydrolases"/>
    <property type="match status" value="2"/>
</dbReference>
<keyword evidence="2" id="KW-0547">Nucleotide-binding</keyword>
<evidence type="ECO:0000259" key="6">
    <source>
        <dbReference type="PROSITE" id="PS50893"/>
    </source>
</evidence>
<dbReference type="CDD" id="cd03221">
    <property type="entry name" value="ABCF_EF-3"/>
    <property type="match status" value="2"/>
</dbReference>
<dbReference type="PROSITE" id="PS00211">
    <property type="entry name" value="ABC_TRANSPORTER_1"/>
    <property type="match status" value="2"/>
</dbReference>
<dbReference type="RefSeq" id="WP_069958717.1">
    <property type="nucleotide sequence ID" value="NZ_MCGG01000048.1"/>
</dbReference>
<dbReference type="Pfam" id="PF16326">
    <property type="entry name" value="ABC_tran_CTD"/>
    <property type="match status" value="1"/>
</dbReference>
<protein>
    <submittedName>
        <fullName evidence="7">Glycosyl transferase family 1</fullName>
    </submittedName>
</protein>
<keyword evidence="8" id="KW-1185">Reference proteome</keyword>
<dbReference type="InterPro" id="IPR003439">
    <property type="entry name" value="ABC_transporter-like_ATP-bd"/>
</dbReference>
<evidence type="ECO:0000313" key="8">
    <source>
        <dbReference type="Proteomes" id="UP000095347"/>
    </source>
</evidence>
<evidence type="ECO:0000256" key="4">
    <source>
        <dbReference type="SAM" id="Coils"/>
    </source>
</evidence>
<reference evidence="8" key="1">
    <citation type="submission" date="2016-07" db="EMBL/GenBank/DDBJ databases">
        <authorList>
            <person name="Florea S."/>
            <person name="Webb J.S."/>
            <person name="Jaromczyk J."/>
            <person name="Schardl C.L."/>
        </authorList>
    </citation>
    <scope>NUCLEOTIDE SEQUENCE [LARGE SCALE GENOMIC DNA]</scope>
    <source>
        <strain evidence="8">MV-1</strain>
    </source>
</reference>
<dbReference type="InterPro" id="IPR032781">
    <property type="entry name" value="ABC_tran_Xtn"/>
</dbReference>
<sequence>MLHINDLTYRIGGRLLLDNATVAVPKGHKVGLVGRNGTGKSTLFHLITGDIHPDGGTINLRQGAKLGVVAQEAPSGPVSLIDTVLAADTERSQLLAEAETVSDPHRIGEVHTRLADIGAHSAPARAARILSGLGFNEEAQQSLCSDFSGGWRMRVALAAVLFAAPDLLLLDEPTNHLDLEATLWLENYLANWQGTVMIISHDRTLLNTAVDEILHLEEQKLTRYTGNYDFFERARRERLTQLAQNRTKQLAEQRHIQSFVDRFRAKASKARQAQSRLKMLERMEPIATVIEDKTTTFTFPNPAPLSPPLLAMDEVVLGYEPGKAIIKDLNLRIDMDDRIALLGANGNGKSTMMKMLAGRLKPQHGKVTKSKKLHVGYFAQHQAEELPLEETAYEFMQDQMKGVIEPKVRAQLGKFGFNKDKADTPIKNLSGGEKARLLFANMSRTAPHIMLLDEPTNHLDVDAREALVTALNMYEGAVVLVSHDPHLVELVCDSLWLVDGGKCVPYDGDLDDYKRFLMDTRRGRREAASEEQSATAAPRLDKKAERKARADARAASNDVRKAVQDAEKQVNRLTKDKEIIEKKLADPGLYSGPKEDLTRLQMELGKLDKRLQSAENVWLDAQARLEKLDPTSL</sequence>
<dbReference type="AlphaFoldDB" id="A0A1E5Q5K8"/>
<evidence type="ECO:0000256" key="3">
    <source>
        <dbReference type="ARBA" id="ARBA00022840"/>
    </source>
</evidence>
<dbReference type="EMBL" id="MCGG01000048">
    <property type="protein sequence ID" value="OEJ65588.1"/>
    <property type="molecule type" value="Genomic_DNA"/>
</dbReference>
<dbReference type="GO" id="GO:0016740">
    <property type="term" value="F:transferase activity"/>
    <property type="evidence" value="ECO:0007669"/>
    <property type="project" value="UniProtKB-KW"/>
</dbReference>
<dbReference type="PANTHER" id="PTHR19211:SF14">
    <property type="entry name" value="ATP-BINDING CASSETTE SUB-FAMILY F MEMBER 1"/>
    <property type="match status" value="1"/>
</dbReference>
<evidence type="ECO:0000256" key="2">
    <source>
        <dbReference type="ARBA" id="ARBA00022741"/>
    </source>
</evidence>
<feature type="coiled-coil region" evidence="4">
    <location>
        <begin position="549"/>
        <end position="617"/>
    </location>
</feature>
<dbReference type="InterPro" id="IPR037118">
    <property type="entry name" value="Val-tRNA_synth_C_sf"/>
</dbReference>
<dbReference type="Pfam" id="PF00005">
    <property type="entry name" value="ABC_tran"/>
    <property type="match status" value="2"/>
</dbReference>
<evidence type="ECO:0000256" key="5">
    <source>
        <dbReference type="SAM" id="MobiDB-lite"/>
    </source>
</evidence>
<evidence type="ECO:0000256" key="1">
    <source>
        <dbReference type="ARBA" id="ARBA00022737"/>
    </source>
</evidence>
<dbReference type="InterPro" id="IPR027417">
    <property type="entry name" value="P-loop_NTPase"/>
</dbReference>
<keyword evidence="1" id="KW-0677">Repeat</keyword>
<dbReference type="InterPro" id="IPR050611">
    <property type="entry name" value="ABCF"/>
</dbReference>
<proteinExistence type="predicted"/>
<dbReference type="GO" id="GO:0016887">
    <property type="term" value="F:ATP hydrolysis activity"/>
    <property type="evidence" value="ECO:0007669"/>
    <property type="project" value="InterPro"/>
</dbReference>
<dbReference type="PROSITE" id="PS50893">
    <property type="entry name" value="ABC_TRANSPORTER_2"/>
    <property type="match status" value="2"/>
</dbReference>
<feature type="region of interest" description="Disordered" evidence="5">
    <location>
        <begin position="524"/>
        <end position="545"/>
    </location>
</feature>
<dbReference type="FunFam" id="3.40.50.300:FF:001092">
    <property type="entry name" value="ATP-binding cassette sub-family F member 2"/>
    <property type="match status" value="1"/>
</dbReference>
<dbReference type="Proteomes" id="UP000095347">
    <property type="component" value="Unassembled WGS sequence"/>
</dbReference>
<comment type="caution">
    <text evidence="7">The sequence shown here is derived from an EMBL/GenBank/DDBJ whole genome shotgun (WGS) entry which is preliminary data.</text>
</comment>
<dbReference type="InterPro" id="IPR003593">
    <property type="entry name" value="AAA+_ATPase"/>
</dbReference>
<dbReference type="SMART" id="SM00382">
    <property type="entry name" value="AAA"/>
    <property type="match status" value="2"/>
</dbReference>
<keyword evidence="3" id="KW-0067">ATP-binding</keyword>
<dbReference type="InterPro" id="IPR017871">
    <property type="entry name" value="ABC_transporter-like_CS"/>
</dbReference>
<keyword evidence="4" id="KW-0175">Coiled coil</keyword>
<organism evidence="7 8">
    <name type="scientific">Magnetovibrio blakemorei</name>
    <dbReference type="NCBI Taxonomy" id="28181"/>
    <lineage>
        <taxon>Bacteria</taxon>
        <taxon>Pseudomonadati</taxon>
        <taxon>Pseudomonadota</taxon>
        <taxon>Alphaproteobacteria</taxon>
        <taxon>Rhodospirillales</taxon>
        <taxon>Magnetovibrionaceae</taxon>
        <taxon>Magnetovibrio</taxon>
    </lineage>
</organism>
<name>A0A1E5Q5K8_9PROT</name>
<dbReference type="FunFam" id="3.40.50.300:FF:000011">
    <property type="entry name" value="Putative ABC transporter ATP-binding component"/>
    <property type="match status" value="1"/>
</dbReference>
<dbReference type="OrthoDB" id="9762369at2"/>
<dbReference type="GO" id="GO:0005524">
    <property type="term" value="F:ATP binding"/>
    <property type="evidence" value="ECO:0007669"/>
    <property type="project" value="UniProtKB-KW"/>
</dbReference>
<accession>A0A1E5Q5K8</accession>
<dbReference type="Pfam" id="PF12848">
    <property type="entry name" value="ABC_tran_Xtn"/>
    <property type="match status" value="1"/>
</dbReference>
<dbReference type="PANTHER" id="PTHR19211">
    <property type="entry name" value="ATP-BINDING TRANSPORT PROTEIN-RELATED"/>
    <property type="match status" value="1"/>
</dbReference>
<gene>
    <name evidence="7" type="ORF">BEN30_14135</name>
</gene>
<keyword evidence="7" id="KW-0808">Transferase</keyword>
<dbReference type="Gene3D" id="1.10.287.380">
    <property type="entry name" value="Valyl-tRNA synthetase, C-terminal domain"/>
    <property type="match status" value="1"/>
</dbReference>
<evidence type="ECO:0000313" key="7">
    <source>
        <dbReference type="EMBL" id="OEJ65588.1"/>
    </source>
</evidence>
<dbReference type="InterPro" id="IPR032524">
    <property type="entry name" value="ABC_tran_C"/>
</dbReference>
<dbReference type="STRING" id="28181.BEN30_14135"/>